<dbReference type="EMBL" id="JABXBU010002228">
    <property type="protein sequence ID" value="KAF8770417.1"/>
    <property type="molecule type" value="Genomic_DNA"/>
</dbReference>
<keyword evidence="3" id="KW-1185">Reference proteome</keyword>
<reference evidence="2" key="1">
    <citation type="journal article" date="2020" name="bioRxiv">
        <title>Chromosome-level reference genome of the European wasp spider Argiope bruennichi: a resource for studies on range expansion and evolutionary adaptation.</title>
        <authorList>
            <person name="Sheffer M.M."/>
            <person name="Hoppe A."/>
            <person name="Krehenwinkel H."/>
            <person name="Uhl G."/>
            <person name="Kuss A.W."/>
            <person name="Jensen L."/>
            <person name="Jensen C."/>
            <person name="Gillespie R.G."/>
            <person name="Hoff K.J."/>
            <person name="Prost S."/>
        </authorList>
    </citation>
    <scope>NUCLEOTIDE SEQUENCE</scope>
</reference>
<reference evidence="2" key="2">
    <citation type="submission" date="2020-06" db="EMBL/GenBank/DDBJ databases">
        <authorList>
            <person name="Sheffer M."/>
        </authorList>
    </citation>
    <scope>NUCLEOTIDE SEQUENCE</scope>
</reference>
<proteinExistence type="predicted"/>
<protein>
    <submittedName>
        <fullName evidence="2">Uncharacterized protein</fullName>
    </submittedName>
</protein>
<feature type="compositionally biased region" description="Basic and acidic residues" evidence="1">
    <location>
        <begin position="39"/>
        <end position="56"/>
    </location>
</feature>
<feature type="compositionally biased region" description="Basic and acidic residues" evidence="1">
    <location>
        <begin position="87"/>
        <end position="114"/>
    </location>
</feature>
<dbReference type="Proteomes" id="UP000807504">
    <property type="component" value="Unassembled WGS sequence"/>
</dbReference>
<organism evidence="2 3">
    <name type="scientific">Argiope bruennichi</name>
    <name type="common">Wasp spider</name>
    <name type="synonym">Aranea bruennichi</name>
    <dbReference type="NCBI Taxonomy" id="94029"/>
    <lineage>
        <taxon>Eukaryota</taxon>
        <taxon>Metazoa</taxon>
        <taxon>Ecdysozoa</taxon>
        <taxon>Arthropoda</taxon>
        <taxon>Chelicerata</taxon>
        <taxon>Arachnida</taxon>
        <taxon>Araneae</taxon>
        <taxon>Araneomorphae</taxon>
        <taxon>Entelegynae</taxon>
        <taxon>Araneoidea</taxon>
        <taxon>Araneidae</taxon>
        <taxon>Argiope</taxon>
    </lineage>
</organism>
<dbReference type="AlphaFoldDB" id="A0A8T0ECF6"/>
<comment type="caution">
    <text evidence="2">The sequence shown here is derived from an EMBL/GenBank/DDBJ whole genome shotgun (WGS) entry which is preliminary data.</text>
</comment>
<feature type="region of interest" description="Disordered" evidence="1">
    <location>
        <begin position="78"/>
        <end position="114"/>
    </location>
</feature>
<evidence type="ECO:0000313" key="2">
    <source>
        <dbReference type="EMBL" id="KAF8770417.1"/>
    </source>
</evidence>
<evidence type="ECO:0000313" key="3">
    <source>
        <dbReference type="Proteomes" id="UP000807504"/>
    </source>
</evidence>
<name>A0A8T0ECF6_ARGBR</name>
<accession>A0A8T0ECF6</accession>
<evidence type="ECO:0000256" key="1">
    <source>
        <dbReference type="SAM" id="MobiDB-lite"/>
    </source>
</evidence>
<gene>
    <name evidence="2" type="ORF">HNY73_017947</name>
</gene>
<sequence length="125" mass="14773">MKKRVSPEVKDHFLDVWCEWATPDDLIDKWDTYENLRPNKKETQISDLEGHKKQLDPQKTNHKRNFYSKGSRIQYERQSMSGILNHSRRDSGVPSQSKRDSTNADRAHVRSTDTHVEDSLAYMLW</sequence>
<feature type="region of interest" description="Disordered" evidence="1">
    <location>
        <begin position="39"/>
        <end position="64"/>
    </location>
</feature>